<feature type="region of interest" description="Disordered" evidence="4">
    <location>
        <begin position="412"/>
        <end position="432"/>
    </location>
</feature>
<comment type="caution">
    <text evidence="6">The sequence shown here is derived from an EMBL/GenBank/DDBJ whole genome shotgun (WGS) entry which is preliminary data.</text>
</comment>
<organism evidence="6 7">
    <name type="scientific">Candidatus Thermofonsia Clade 1 bacterium</name>
    <dbReference type="NCBI Taxonomy" id="2364210"/>
    <lineage>
        <taxon>Bacteria</taxon>
        <taxon>Bacillati</taxon>
        <taxon>Chloroflexota</taxon>
        <taxon>Candidatus Thermofontia</taxon>
        <taxon>Candidatus Thermofonsia Clade 1</taxon>
    </lineage>
</organism>
<accession>A0A2M8NYK7</accession>
<dbReference type="InterPro" id="IPR030678">
    <property type="entry name" value="Peptide/Ni-bd"/>
</dbReference>
<proteinExistence type="inferred from homology"/>
<dbReference type="EMBL" id="PGTK01000011">
    <property type="protein sequence ID" value="PJF30378.1"/>
    <property type="molecule type" value="Genomic_DNA"/>
</dbReference>
<evidence type="ECO:0000259" key="5">
    <source>
        <dbReference type="Pfam" id="PF00496"/>
    </source>
</evidence>
<dbReference type="SUPFAM" id="SSF53850">
    <property type="entry name" value="Periplasmic binding protein-like II"/>
    <property type="match status" value="1"/>
</dbReference>
<gene>
    <name evidence="6" type="ORF">CUN51_08190</name>
</gene>
<sequence>MRAPLLALLLAVLLLGAVIALRLSETPPTPALTATPPVQTPPSATPLPTLISAEPPPTPTAVPPRPAVALPAIERGVLREALIAPSCILKLNPLLAGFNQADRDVTALIFEGLMKTDAYGNAVPNLAAGLPRISNDGLTYVFTLREDVRWHDGEPFTSADVVFTISLMQAEDFSGSPDLRDFWRTVEVDALNAQTVRFTLAQPLATFPDYLRIGILPEHALRGTTGRTLATHPFNLNPIGTGAYQFDRLLGDGARLRGVRLRAAPTFAARPEAAEGYALRQLDLLCYPTWDEARAAFERGEVNSLSDVPSAVVGSLKALPLTLYTAYKPALGAVIYNWASQTAPFFRDVRFRQALARSVDRAALVAQYMADRAVVANTPILPSSWAYAREVSCPSYDPSAPEAAARSLAQVQITPPPPESDPNAPEVSPPPSSVGYRFQLLLSDDAAQAALGQAVAEAWRSLGLGVDVVVVDRVTFRERLANGSFEAALVELDLAPSADPDPYSLWRQVPSEGGLNFGGLNDRRISELLEAARQTTDGSARVALYAEFQRLFCDRAAALVLYYPIYYYGADSRLEGVQLGFVSQPADRFRTLGAWRWAERTN</sequence>
<evidence type="ECO:0000313" key="6">
    <source>
        <dbReference type="EMBL" id="PJF30378.1"/>
    </source>
</evidence>
<dbReference type="InterPro" id="IPR039424">
    <property type="entry name" value="SBP_5"/>
</dbReference>
<dbReference type="PIRSF" id="PIRSF002741">
    <property type="entry name" value="MppA"/>
    <property type="match status" value="1"/>
</dbReference>
<dbReference type="GO" id="GO:0043190">
    <property type="term" value="C:ATP-binding cassette (ABC) transporter complex"/>
    <property type="evidence" value="ECO:0007669"/>
    <property type="project" value="InterPro"/>
</dbReference>
<evidence type="ECO:0000313" key="7">
    <source>
        <dbReference type="Proteomes" id="UP000228921"/>
    </source>
</evidence>
<dbReference type="Gene3D" id="3.10.105.10">
    <property type="entry name" value="Dipeptide-binding Protein, Domain 3"/>
    <property type="match status" value="1"/>
</dbReference>
<dbReference type="PANTHER" id="PTHR30290">
    <property type="entry name" value="PERIPLASMIC BINDING COMPONENT OF ABC TRANSPORTER"/>
    <property type="match status" value="1"/>
</dbReference>
<evidence type="ECO:0000256" key="3">
    <source>
        <dbReference type="ARBA" id="ARBA00022729"/>
    </source>
</evidence>
<protein>
    <recommendedName>
        <fullName evidence="5">Solute-binding protein family 5 domain-containing protein</fullName>
    </recommendedName>
</protein>
<evidence type="ECO:0000256" key="1">
    <source>
        <dbReference type="ARBA" id="ARBA00005695"/>
    </source>
</evidence>
<keyword evidence="3" id="KW-0732">Signal</keyword>
<dbReference type="Pfam" id="PF00496">
    <property type="entry name" value="SBP_bac_5"/>
    <property type="match status" value="1"/>
</dbReference>
<dbReference type="GO" id="GO:0042597">
    <property type="term" value="C:periplasmic space"/>
    <property type="evidence" value="ECO:0007669"/>
    <property type="project" value="UniProtKB-ARBA"/>
</dbReference>
<reference evidence="6 7" key="1">
    <citation type="submission" date="2017-11" db="EMBL/GenBank/DDBJ databases">
        <title>Evolution of Phototrophy in the Chloroflexi Phylum Driven by Horizontal Gene Transfer.</title>
        <authorList>
            <person name="Ward L.M."/>
            <person name="Hemp J."/>
            <person name="Shih P.M."/>
            <person name="Mcglynn S.E."/>
            <person name="Fischer W."/>
        </authorList>
    </citation>
    <scope>NUCLEOTIDE SEQUENCE [LARGE SCALE GENOMIC DNA]</scope>
    <source>
        <strain evidence="6">CP2_2F</strain>
    </source>
</reference>
<dbReference type="GO" id="GO:0015833">
    <property type="term" value="P:peptide transport"/>
    <property type="evidence" value="ECO:0007669"/>
    <property type="project" value="TreeGrafter"/>
</dbReference>
<dbReference type="GO" id="GO:1904680">
    <property type="term" value="F:peptide transmembrane transporter activity"/>
    <property type="evidence" value="ECO:0007669"/>
    <property type="project" value="TreeGrafter"/>
</dbReference>
<dbReference type="Proteomes" id="UP000228921">
    <property type="component" value="Unassembled WGS sequence"/>
</dbReference>
<comment type="similarity">
    <text evidence="1">Belongs to the bacterial solute-binding protein 5 family.</text>
</comment>
<name>A0A2M8NYK7_9CHLR</name>
<evidence type="ECO:0000256" key="2">
    <source>
        <dbReference type="ARBA" id="ARBA00022448"/>
    </source>
</evidence>
<dbReference type="PANTHER" id="PTHR30290:SF9">
    <property type="entry name" value="OLIGOPEPTIDE-BINDING PROTEIN APPA"/>
    <property type="match status" value="1"/>
</dbReference>
<dbReference type="AlphaFoldDB" id="A0A2M8NYK7"/>
<dbReference type="InterPro" id="IPR000914">
    <property type="entry name" value="SBP_5_dom"/>
</dbReference>
<dbReference type="Gene3D" id="3.90.76.10">
    <property type="entry name" value="Dipeptide-binding Protein, Domain 1"/>
    <property type="match status" value="1"/>
</dbReference>
<evidence type="ECO:0000256" key="4">
    <source>
        <dbReference type="SAM" id="MobiDB-lite"/>
    </source>
</evidence>
<dbReference type="Gene3D" id="3.40.190.10">
    <property type="entry name" value="Periplasmic binding protein-like II"/>
    <property type="match status" value="1"/>
</dbReference>
<feature type="domain" description="Solute-binding protein family 5" evidence="5">
    <location>
        <begin position="122"/>
        <end position="504"/>
    </location>
</feature>
<keyword evidence="2" id="KW-0813">Transport</keyword>